<dbReference type="NCBIfam" id="TIGR00327">
    <property type="entry name" value="secE_euk_arch"/>
    <property type="match status" value="1"/>
</dbReference>
<keyword evidence="1 8" id="KW-0813">Transport</keyword>
<name>U3TFL6_9CREN</name>
<keyword evidence="6 8" id="KW-0472">Membrane</keyword>
<keyword evidence="8" id="KW-1003">Cell membrane</keyword>
<dbReference type="Gene3D" id="1.20.5.820">
    <property type="entry name" value="Preprotein translocase SecE subunit"/>
    <property type="match status" value="1"/>
</dbReference>
<dbReference type="GeneID" id="17111072"/>
<evidence type="ECO:0000256" key="5">
    <source>
        <dbReference type="ARBA" id="ARBA00023010"/>
    </source>
</evidence>
<dbReference type="GO" id="GO:0009306">
    <property type="term" value="P:protein secretion"/>
    <property type="evidence" value="ECO:0007669"/>
    <property type="project" value="UniProtKB-UniRule"/>
</dbReference>
<evidence type="ECO:0000256" key="2">
    <source>
        <dbReference type="ARBA" id="ARBA00022692"/>
    </source>
</evidence>
<proteinExistence type="inferred from homology"/>
<comment type="subunit">
    <text evidence="8">Component of the Sec protein translocase complex. Heterotrimer consisting of SecY (alpha), SecG (beta) and SecE (gamma) subunits. The heterotrimers can form oligomers, although 1 heterotrimer is thought to be able to translocate proteins. Interacts with the ribosome. May interact with SecDF, and other proteins may be involved.</text>
</comment>
<dbReference type="InterPro" id="IPR008158">
    <property type="entry name" value="Translocase_Sec61-g"/>
</dbReference>
<feature type="transmembrane region" description="Helical" evidence="8">
    <location>
        <begin position="37"/>
        <end position="57"/>
    </location>
</feature>
<evidence type="ECO:0000256" key="7">
    <source>
        <dbReference type="ARBA" id="ARBA00037847"/>
    </source>
</evidence>
<dbReference type="AlphaFoldDB" id="U3TFL6"/>
<accession>U3TFL6</accession>
<evidence type="ECO:0000313" key="9">
    <source>
        <dbReference type="EMBL" id="BAN90835.1"/>
    </source>
</evidence>
<dbReference type="GO" id="GO:0005886">
    <property type="term" value="C:plasma membrane"/>
    <property type="evidence" value="ECO:0007669"/>
    <property type="project" value="UniProtKB-SubCell"/>
</dbReference>
<keyword evidence="2 8" id="KW-0812">Transmembrane</keyword>
<sequence>MGIVDTAREYIVAWRRILTLARKPDDEEYSLLLKLNLLGFTLVGGIGYLIHIGYIILTSG</sequence>
<evidence type="ECO:0000313" key="10">
    <source>
        <dbReference type="Proteomes" id="UP000016887"/>
    </source>
</evidence>
<keyword evidence="3 8" id="KW-0653">Protein transport</keyword>
<protein>
    <recommendedName>
        <fullName evidence="8">Protein translocase subunit SecE</fullName>
    </recommendedName>
    <alternativeName>
        <fullName evidence="8">Protein transport protein Sec61 gamma subunit homolog</fullName>
    </alternativeName>
</protein>
<keyword evidence="5 8" id="KW-0811">Translocation</keyword>
<dbReference type="HAMAP" id="MF_00422">
    <property type="entry name" value="SecE"/>
    <property type="match status" value="1"/>
</dbReference>
<evidence type="ECO:0000256" key="3">
    <source>
        <dbReference type="ARBA" id="ARBA00022927"/>
    </source>
</evidence>
<keyword evidence="10" id="KW-1185">Reference proteome</keyword>
<comment type="similarity">
    <text evidence="8">Belongs to the SecE/SEC61-gamma family.</text>
</comment>
<dbReference type="SUPFAM" id="SSF103456">
    <property type="entry name" value="Preprotein translocase SecE subunit"/>
    <property type="match status" value="1"/>
</dbReference>
<organism evidence="9 10">
    <name type="scientific">Aeropyrum camini SY1 = JCM 12091</name>
    <dbReference type="NCBI Taxonomy" id="1198449"/>
    <lineage>
        <taxon>Archaea</taxon>
        <taxon>Thermoproteota</taxon>
        <taxon>Thermoprotei</taxon>
        <taxon>Desulfurococcales</taxon>
        <taxon>Desulfurococcaceae</taxon>
        <taxon>Aeropyrum</taxon>
    </lineage>
</organism>
<dbReference type="STRING" id="1198449.ACAM_1366"/>
<evidence type="ECO:0000256" key="4">
    <source>
        <dbReference type="ARBA" id="ARBA00022989"/>
    </source>
</evidence>
<dbReference type="RefSeq" id="WP_022542105.1">
    <property type="nucleotide sequence ID" value="NC_022521.1"/>
</dbReference>
<dbReference type="Proteomes" id="UP000016887">
    <property type="component" value="Chromosome"/>
</dbReference>
<reference evidence="9 10" key="1">
    <citation type="journal article" date="2013" name="Appl. Environ. Microbiol.">
        <title>Variation of the Virus-Related Elements within Syntenic Genomes of the Hyperthermophilic Archaeon Aeropyrum.</title>
        <authorList>
            <person name="Daifuku T."/>
            <person name="Yoshida T."/>
            <person name="Kitamura T."/>
            <person name="Kawaichi S."/>
            <person name="Inoue T."/>
            <person name="Nomura K."/>
            <person name="Yoshida Y."/>
            <person name="Kuno S."/>
            <person name="Sako Y."/>
        </authorList>
    </citation>
    <scope>NUCLEOTIDE SEQUENCE [LARGE SCALE GENOMIC DNA]</scope>
    <source>
        <strain evidence="9 10">SY1</strain>
    </source>
</reference>
<dbReference type="KEGG" id="acj:ACAM_1366"/>
<dbReference type="eggNOG" id="arCOG02204">
    <property type="taxonomic scope" value="Archaea"/>
</dbReference>
<dbReference type="InterPro" id="IPR001901">
    <property type="entry name" value="Translocase_SecE/Sec61-g"/>
</dbReference>
<evidence type="ECO:0000256" key="6">
    <source>
        <dbReference type="ARBA" id="ARBA00023136"/>
    </source>
</evidence>
<dbReference type="InterPro" id="IPR023391">
    <property type="entry name" value="Prot_translocase_SecE_dom_sf"/>
</dbReference>
<dbReference type="GO" id="GO:0065002">
    <property type="term" value="P:intracellular protein transmembrane transport"/>
    <property type="evidence" value="ECO:0007669"/>
    <property type="project" value="UniProtKB-UniRule"/>
</dbReference>
<evidence type="ECO:0000256" key="8">
    <source>
        <dbReference type="HAMAP-Rule" id="MF_00422"/>
    </source>
</evidence>
<dbReference type="GO" id="GO:0008320">
    <property type="term" value="F:protein transmembrane transporter activity"/>
    <property type="evidence" value="ECO:0007669"/>
    <property type="project" value="UniProtKB-UniRule"/>
</dbReference>
<keyword evidence="4 8" id="KW-1133">Transmembrane helix</keyword>
<comment type="subcellular location">
    <subcellularLocation>
        <location evidence="8">Cell membrane</location>
        <topology evidence="8">Single-pass membrane protein</topology>
    </subcellularLocation>
    <subcellularLocation>
        <location evidence="7">Endomembrane system</location>
        <topology evidence="7">Single-pass membrane protein</topology>
    </subcellularLocation>
</comment>
<dbReference type="GO" id="GO:0006605">
    <property type="term" value="P:protein targeting"/>
    <property type="evidence" value="ECO:0007669"/>
    <property type="project" value="UniProtKB-UniRule"/>
</dbReference>
<gene>
    <name evidence="8 9" type="primary">secE</name>
    <name evidence="9" type="ORF">ACAM_1366</name>
</gene>
<dbReference type="GO" id="GO:0012505">
    <property type="term" value="C:endomembrane system"/>
    <property type="evidence" value="ECO:0007669"/>
    <property type="project" value="UniProtKB-SubCell"/>
</dbReference>
<dbReference type="EMBL" id="AP012489">
    <property type="protein sequence ID" value="BAN90835.1"/>
    <property type="molecule type" value="Genomic_DNA"/>
</dbReference>
<evidence type="ECO:0000256" key="1">
    <source>
        <dbReference type="ARBA" id="ARBA00022448"/>
    </source>
</evidence>
<comment type="function">
    <text evidence="8">Essential subunit of the Sec protein translocation channel SecYEG. Clamps together the 2 halves of SecY. May contact the channel plug during translocation.</text>
</comment>
<dbReference type="OrthoDB" id="379985at2157"/>